<keyword evidence="5" id="KW-0540">Nuclease</keyword>
<dbReference type="InterPro" id="IPR029063">
    <property type="entry name" value="SAM-dependent_MTases_sf"/>
</dbReference>
<organism evidence="13 14">
    <name type="scientific">Cymbomonas tetramitiformis</name>
    <dbReference type="NCBI Taxonomy" id="36881"/>
    <lineage>
        <taxon>Eukaryota</taxon>
        <taxon>Viridiplantae</taxon>
        <taxon>Chlorophyta</taxon>
        <taxon>Pyramimonadophyceae</taxon>
        <taxon>Pyramimonadales</taxon>
        <taxon>Pyramimonadaceae</taxon>
        <taxon>Cymbomonas</taxon>
    </lineage>
</organism>
<dbReference type="EMBL" id="LGRX02006146">
    <property type="protein sequence ID" value="KAK3277349.1"/>
    <property type="molecule type" value="Genomic_DNA"/>
</dbReference>
<comment type="caution">
    <text evidence="13">The sequence shown here is derived from an EMBL/GenBank/DDBJ whole genome shotgun (WGS) entry which is preliminary data.</text>
</comment>
<dbReference type="Gene3D" id="2.40.70.10">
    <property type="entry name" value="Acid Proteases"/>
    <property type="match status" value="1"/>
</dbReference>
<evidence type="ECO:0000256" key="1">
    <source>
        <dbReference type="ARBA" id="ARBA00012493"/>
    </source>
</evidence>
<dbReference type="InterPro" id="IPR012337">
    <property type="entry name" value="RNaseH-like_sf"/>
</dbReference>
<dbReference type="InterPro" id="IPR043502">
    <property type="entry name" value="DNA/RNA_pol_sf"/>
</dbReference>
<dbReference type="InterPro" id="IPR023780">
    <property type="entry name" value="Chromo_domain"/>
</dbReference>
<evidence type="ECO:0000259" key="12">
    <source>
        <dbReference type="PROSITE" id="PS50994"/>
    </source>
</evidence>
<dbReference type="InterPro" id="IPR000477">
    <property type="entry name" value="RT_dom"/>
</dbReference>
<dbReference type="Pfam" id="PF13650">
    <property type="entry name" value="Asp_protease_2"/>
    <property type="match status" value="1"/>
</dbReference>
<keyword evidence="3" id="KW-0808">Transferase</keyword>
<evidence type="ECO:0000313" key="13">
    <source>
        <dbReference type="EMBL" id="KAK3277349.1"/>
    </source>
</evidence>
<dbReference type="SMART" id="SM00298">
    <property type="entry name" value="CHROMO"/>
    <property type="match status" value="1"/>
</dbReference>
<dbReference type="Pfam" id="PF17917">
    <property type="entry name" value="RT_RNaseH"/>
    <property type="match status" value="1"/>
</dbReference>
<evidence type="ECO:0000259" key="11">
    <source>
        <dbReference type="PROSITE" id="PS50013"/>
    </source>
</evidence>
<evidence type="ECO:0000256" key="2">
    <source>
        <dbReference type="ARBA" id="ARBA00022670"/>
    </source>
</evidence>
<evidence type="ECO:0000256" key="4">
    <source>
        <dbReference type="ARBA" id="ARBA00022695"/>
    </source>
</evidence>
<feature type="region of interest" description="Disordered" evidence="10">
    <location>
        <begin position="291"/>
        <end position="324"/>
    </location>
</feature>
<dbReference type="InterPro" id="IPR001584">
    <property type="entry name" value="Integrase_cat-core"/>
</dbReference>
<dbReference type="PANTHER" id="PTHR37984:SF5">
    <property type="entry name" value="PROTEIN NYNRIN-LIKE"/>
    <property type="match status" value="1"/>
</dbReference>
<dbReference type="Gene3D" id="3.10.10.10">
    <property type="entry name" value="HIV Type 1 Reverse Transcriptase, subunit A, domain 1"/>
    <property type="match status" value="1"/>
</dbReference>
<dbReference type="InterPro" id="IPR016197">
    <property type="entry name" value="Chromo-like_dom_sf"/>
</dbReference>
<keyword evidence="2" id="KW-0645">Protease</keyword>
<evidence type="ECO:0000256" key="5">
    <source>
        <dbReference type="ARBA" id="ARBA00022722"/>
    </source>
</evidence>
<dbReference type="InterPro" id="IPR000953">
    <property type="entry name" value="Chromo/chromo_shadow_dom"/>
</dbReference>
<dbReference type="SUPFAM" id="SSF53335">
    <property type="entry name" value="S-adenosyl-L-methionine-dependent methyltransferases"/>
    <property type="match status" value="1"/>
</dbReference>
<feature type="compositionally biased region" description="Basic and acidic residues" evidence="10">
    <location>
        <begin position="1163"/>
        <end position="1182"/>
    </location>
</feature>
<name>A0AAE0GFP0_9CHLO</name>
<keyword evidence="6" id="KW-0255">Endonuclease</keyword>
<feature type="domain" description="Chromo" evidence="11">
    <location>
        <begin position="1744"/>
        <end position="1809"/>
    </location>
</feature>
<protein>
    <recommendedName>
        <fullName evidence="1">RNA-directed DNA polymerase</fullName>
        <ecNumber evidence="1">2.7.7.49</ecNumber>
    </recommendedName>
</protein>
<evidence type="ECO:0000256" key="8">
    <source>
        <dbReference type="ARBA" id="ARBA00022918"/>
    </source>
</evidence>
<evidence type="ECO:0000256" key="9">
    <source>
        <dbReference type="SAM" id="Coils"/>
    </source>
</evidence>
<dbReference type="Pfam" id="PF00385">
    <property type="entry name" value="Chromo"/>
    <property type="match status" value="1"/>
</dbReference>
<proteinExistence type="predicted"/>
<keyword evidence="7" id="KW-0378">Hydrolase</keyword>
<dbReference type="Gene3D" id="3.30.420.10">
    <property type="entry name" value="Ribonuclease H-like superfamily/Ribonuclease H"/>
    <property type="match status" value="1"/>
</dbReference>
<dbReference type="SUPFAM" id="SSF53098">
    <property type="entry name" value="Ribonuclease H-like"/>
    <property type="match status" value="1"/>
</dbReference>
<feature type="domain" description="Integrase catalytic" evidence="12">
    <location>
        <begin position="1458"/>
        <end position="1635"/>
    </location>
</feature>
<dbReference type="PROSITE" id="PS50013">
    <property type="entry name" value="CHROMO_2"/>
    <property type="match status" value="1"/>
</dbReference>
<dbReference type="CDD" id="cd09274">
    <property type="entry name" value="RNase_HI_RT_Ty3"/>
    <property type="match status" value="1"/>
</dbReference>
<dbReference type="SUPFAM" id="SSF56672">
    <property type="entry name" value="DNA/RNA polymerases"/>
    <property type="match status" value="1"/>
</dbReference>
<dbReference type="InterPro" id="IPR050951">
    <property type="entry name" value="Retrovirus_Pol_polyprotein"/>
</dbReference>
<feature type="compositionally biased region" description="Polar residues" evidence="10">
    <location>
        <begin position="195"/>
        <end position="209"/>
    </location>
</feature>
<feature type="region of interest" description="Disordered" evidence="10">
    <location>
        <begin position="178"/>
        <end position="234"/>
    </location>
</feature>
<feature type="region of interest" description="Disordered" evidence="10">
    <location>
        <begin position="337"/>
        <end position="375"/>
    </location>
</feature>
<evidence type="ECO:0000256" key="10">
    <source>
        <dbReference type="SAM" id="MobiDB-lite"/>
    </source>
</evidence>
<evidence type="ECO:0000313" key="14">
    <source>
        <dbReference type="Proteomes" id="UP001190700"/>
    </source>
</evidence>
<evidence type="ECO:0000256" key="6">
    <source>
        <dbReference type="ARBA" id="ARBA00022759"/>
    </source>
</evidence>
<dbReference type="GO" id="GO:0006508">
    <property type="term" value="P:proteolysis"/>
    <property type="evidence" value="ECO:0007669"/>
    <property type="project" value="UniProtKB-KW"/>
</dbReference>
<feature type="region of interest" description="Disordered" evidence="10">
    <location>
        <begin position="1158"/>
        <end position="1252"/>
    </location>
</feature>
<feature type="compositionally biased region" description="Polar residues" evidence="10">
    <location>
        <begin position="1197"/>
        <end position="1211"/>
    </location>
</feature>
<dbReference type="Gene3D" id="3.40.50.150">
    <property type="entry name" value="Vaccinia Virus protein VP39"/>
    <property type="match status" value="1"/>
</dbReference>
<dbReference type="Gene3D" id="2.40.50.40">
    <property type="match status" value="1"/>
</dbReference>
<feature type="compositionally biased region" description="Polar residues" evidence="10">
    <location>
        <begin position="337"/>
        <end position="351"/>
    </location>
</feature>
<dbReference type="CDD" id="cd00303">
    <property type="entry name" value="retropepsin_like"/>
    <property type="match status" value="1"/>
</dbReference>
<dbReference type="Pfam" id="PF00078">
    <property type="entry name" value="RVT_1"/>
    <property type="match status" value="1"/>
</dbReference>
<dbReference type="PANTHER" id="PTHR37984">
    <property type="entry name" value="PROTEIN CBG26694"/>
    <property type="match status" value="1"/>
</dbReference>
<feature type="coiled-coil region" evidence="9">
    <location>
        <begin position="1665"/>
        <end position="1692"/>
    </location>
</feature>
<keyword evidence="4" id="KW-0548">Nucleotidyltransferase</keyword>
<feature type="compositionally biased region" description="Low complexity" evidence="10">
    <location>
        <begin position="352"/>
        <end position="370"/>
    </location>
</feature>
<feature type="compositionally biased region" description="Basic and acidic residues" evidence="10">
    <location>
        <begin position="313"/>
        <end position="324"/>
    </location>
</feature>
<sequence length="2083" mass="233708">MQKVRRALRKSPDAAKALVDKMWERTRSRIRSGSRTPEEHVNRANQLAERVRIAREPQDRREGHQRIALWHLLSHDGRQQVLEPPSASSSDLYAAWRELSPAEQLEAIATSSPDSSPGNRLWEKEGVRRAAARSSASLCTLDTEVGTIPGTAGDVGLPGAWCSLHAVHQYKMRKLGPSPLGVSPPSSPLIEPTPETASSLHTDAPTTPGGNLEDPPDCARYSPKVAEETSTSSSLCFTQQMTTVRTHEAEDALPRLDSHPIAEDPEAMEEESSVDSLRYTQQMAVAGTHDARAEGNHRSSHQLALDFPTSSPQHDEDPLSHSETPHISLTNSAATHVSPTVSGTTHVSPTASGTTHVSPTTSGTTHVSPTASDTTHWKTDIEGTLAAAHDEEGPLLLVFYATLRGHTVLIDSGASDNFISEQSAKRCGLTTRAGSEMRVTLADGSVKITGATAYAKFNTHTTTGTYTENAIALRILPLGIQVDVILGGRWLRSHSPVTLGYEGNGSVSFLRKSRGGKIGDRVTITGCSPGKAPGDKSPKGTACAGLVDEVFLTPAQLKKYLVYAETQKMPTAVDTEDAKPAADTEDAEVDPEWTLKFQDFWGSEYEKEMTTALPNIDGLRHDPQDEANINLDPELSKKGPPCQRIYKKSAEELRQLRERVETLMSKGYIRPSSSPYAAPCLMVPKPGNPKELRLVIDYRLLNRQTVKGKYPLPDIQMMFDEMQGAKFFSSSDAVDGFWQVPMAPGDVEKTAFTTQMGSYEWLVMPQGLQNSPSQYQRRMQRALGHLPFVRIFIDDVVVFSNTAAEHYEHVQQLLLTCREKGVFLKRSKCQLLKKSLRFLGHCISADGCRPQHDKVAAVRDWPELETVTHVRQFLGLAGYYRRFIHCFSEIAQPLTRLTKSDVPWEWGPMQQWAFEELKKALTSAPVLALPNIKGAADGTAPFVVQTDASGIALGGVLMQDNGDGLGLRVIAYDSRQFPAAEQNYHTGERELGALHHCTTVTWRHYLIFTNFRIQGDHRPLEWLMEPGRELSRRQARWYMDLVGVPRMEYIKGALLLVPDALSRRPDFKDKDVREGLKEAGVIDPTSNLPKDPLATLESEYFSSSPPAAHPHWAQTVDCWLSAEETLSVAEQAMGLGETIALVNPKLYKGAKGDDLDFDMPDWPEAKGAKPTETPHEPPDRVPPHIRITRSMSRAGKASTTPAPSQSVSLKTRTPAPRADVSTAPIEKVPQQSVPPSTLPPRKRQDRLPEDSQNWRVRAEYSSKYIEKFGPFDVVACCDLGGRNRQADRFWTDCLSEKWRGLRVWCNPPYNSNHITVEAILNKYIAEWKADPENTSAVFVLPDHQSKLPAWRKLFRKANMQIVEVVPTHDDKGEPNQFFENPDGKAFDLRWPVLIVHAPPAKPQPARVRHPRTTPAVIRTGEAADFRDTISQQSDSKFLRALKAEYTREGSLRSLREKVKAAPHQCLQDFRLVASRIDRGKDVAVDFVTGLPVSERGNDAFVAFTCKLTKMVHVIPMNFGDSSAAVVARIYFDSVWRLHGAPMKIVSDRDPRFQDAFWQELMRLMGVKVARTTPYNPRSDGQAEHSNRVIEDMLRSFVDANVEDWDLFTTNVEFAINDSRSESTGFTPFELVFGFSPLSQLDLFLEAAQSTAGRRTGGVGTAHEVAAKFSSQLRDARQRLELAQQRQREQFDRRHGQREYAVGDLVWIEAKHLTEKPYTSGQDAFAARDHLAVPEEVVVDGQKEAHVERILARRVRSVRGKEVEEWKVRWTGYSKAHDQWRTRDKLERGGPLQQLREFEQARLRMEAQVRDEATRRREQRGRHSAQAGMTLAHLITNPCDELDQLEQMEHDTPLPWERQERTEDGSLALVTELLAIQTEATRMPRILVLFSGTGSVEREFLNCFPTASVVTLDSEHIWHPTHVQDILQWDYKQYPPGFFDVVWASPPCRQYSQARTTGGPPDLPQADKIVRRTLQIIDYLEPKHWFMENPRGRFPNALRLRPMMRQLPPPLVCTYCMYDGQPVLTQKLLSWDLIHSRLGQVNPRAYILYQRHCCDNFSDIYASARLKTRFRFQAAPFSVKVVPW</sequence>
<dbReference type="InterPro" id="IPR021109">
    <property type="entry name" value="Peptidase_aspartic_dom_sf"/>
</dbReference>
<dbReference type="FunFam" id="3.30.70.270:FF:000020">
    <property type="entry name" value="Transposon Tf2-6 polyprotein-like Protein"/>
    <property type="match status" value="1"/>
</dbReference>
<dbReference type="InterPro" id="IPR036397">
    <property type="entry name" value="RNaseH_sf"/>
</dbReference>
<dbReference type="CDD" id="cd01647">
    <property type="entry name" value="RT_LTR"/>
    <property type="match status" value="1"/>
</dbReference>
<dbReference type="GO" id="GO:0003964">
    <property type="term" value="F:RNA-directed DNA polymerase activity"/>
    <property type="evidence" value="ECO:0007669"/>
    <property type="project" value="UniProtKB-KW"/>
</dbReference>
<gene>
    <name evidence="13" type="ORF">CYMTET_14639</name>
</gene>
<dbReference type="GO" id="GO:0004519">
    <property type="term" value="F:endonuclease activity"/>
    <property type="evidence" value="ECO:0007669"/>
    <property type="project" value="UniProtKB-KW"/>
</dbReference>
<dbReference type="SUPFAM" id="SSF54160">
    <property type="entry name" value="Chromo domain-like"/>
    <property type="match status" value="1"/>
</dbReference>
<dbReference type="PROSITE" id="PS50994">
    <property type="entry name" value="INTEGRASE"/>
    <property type="match status" value="1"/>
</dbReference>
<dbReference type="EC" id="2.7.7.49" evidence="1"/>
<evidence type="ECO:0000256" key="3">
    <source>
        <dbReference type="ARBA" id="ARBA00022679"/>
    </source>
</evidence>
<dbReference type="InterPro" id="IPR041373">
    <property type="entry name" value="RT_RNaseH"/>
</dbReference>
<dbReference type="FunFam" id="3.10.10.10:FF:000007">
    <property type="entry name" value="Retrovirus-related Pol polyprotein from transposon 17.6-like Protein"/>
    <property type="match status" value="1"/>
</dbReference>
<dbReference type="InterPro" id="IPR043128">
    <property type="entry name" value="Rev_trsase/Diguanyl_cyclase"/>
</dbReference>
<dbReference type="GO" id="GO:0015074">
    <property type="term" value="P:DNA integration"/>
    <property type="evidence" value="ECO:0007669"/>
    <property type="project" value="InterPro"/>
</dbReference>
<keyword evidence="14" id="KW-1185">Reference proteome</keyword>
<keyword evidence="9" id="KW-0175">Coiled coil</keyword>
<dbReference type="GO" id="GO:0003676">
    <property type="term" value="F:nucleic acid binding"/>
    <property type="evidence" value="ECO:0007669"/>
    <property type="project" value="InterPro"/>
</dbReference>
<keyword evidence="8" id="KW-0695">RNA-directed DNA polymerase</keyword>
<dbReference type="GO" id="GO:0008233">
    <property type="term" value="F:peptidase activity"/>
    <property type="evidence" value="ECO:0007669"/>
    <property type="project" value="UniProtKB-KW"/>
</dbReference>
<dbReference type="Gene3D" id="3.30.70.270">
    <property type="match status" value="2"/>
</dbReference>
<dbReference type="Proteomes" id="UP001190700">
    <property type="component" value="Unassembled WGS sequence"/>
</dbReference>
<accession>A0AAE0GFP0</accession>
<evidence type="ECO:0000256" key="7">
    <source>
        <dbReference type="ARBA" id="ARBA00022801"/>
    </source>
</evidence>
<reference evidence="13 14" key="1">
    <citation type="journal article" date="2015" name="Genome Biol. Evol.">
        <title>Comparative Genomics of a Bacterivorous Green Alga Reveals Evolutionary Causalities and Consequences of Phago-Mixotrophic Mode of Nutrition.</title>
        <authorList>
            <person name="Burns J.A."/>
            <person name="Paasch A."/>
            <person name="Narechania A."/>
            <person name="Kim E."/>
        </authorList>
    </citation>
    <scope>NUCLEOTIDE SEQUENCE [LARGE SCALE GENOMIC DNA]</scope>
    <source>
        <strain evidence="13 14">PLY_AMNH</strain>
    </source>
</reference>